<evidence type="ECO:0000313" key="2">
    <source>
        <dbReference type="Proteomes" id="UP000006222"/>
    </source>
</evidence>
<dbReference type="Proteomes" id="UP000006222">
    <property type="component" value="Unassembled WGS sequence"/>
</dbReference>
<gene>
    <name evidence="1" type="ORF">RBWH47_02676</name>
</gene>
<dbReference type="Pfam" id="PF07081">
    <property type="entry name" value="DUF1349"/>
    <property type="match status" value="1"/>
</dbReference>
<dbReference type="PROSITE" id="PS51257">
    <property type="entry name" value="PROKAR_LIPOPROTEIN"/>
    <property type="match status" value="1"/>
</dbReference>
<dbReference type="RefSeq" id="WP_007325244.1">
    <property type="nucleotide sequence ID" value="NZ_AFAR01000071.1"/>
</dbReference>
<comment type="caution">
    <text evidence="1">The sequence shown here is derived from an EMBL/GenBank/DDBJ whole genome shotgun (WGS) entry which is preliminary data.</text>
</comment>
<dbReference type="EMBL" id="AFAR01000071">
    <property type="protein sequence ID" value="EGF28723.1"/>
    <property type="molecule type" value="Genomic_DNA"/>
</dbReference>
<name>F2ANM7_RHOBT</name>
<dbReference type="PATRIC" id="fig|991778.3.peg.1364"/>
<reference evidence="1 2" key="1">
    <citation type="journal article" date="2013" name="Mar. Genomics">
        <title>Expression of sulfatases in Rhodopirellula baltica and the diversity of sulfatases in the genus Rhodopirellula.</title>
        <authorList>
            <person name="Wegner C.E."/>
            <person name="Richter-Heitmann T."/>
            <person name="Klindworth A."/>
            <person name="Klockow C."/>
            <person name="Richter M."/>
            <person name="Achstetter T."/>
            <person name="Glockner F.O."/>
            <person name="Harder J."/>
        </authorList>
    </citation>
    <scope>NUCLEOTIDE SEQUENCE [LARGE SCALE GENOMIC DNA]</scope>
    <source>
        <strain evidence="1 2">WH47</strain>
    </source>
</reference>
<dbReference type="Gene3D" id="2.60.120.200">
    <property type="match status" value="1"/>
</dbReference>
<dbReference type="AlphaFoldDB" id="F2ANM7"/>
<dbReference type="SUPFAM" id="SSF49899">
    <property type="entry name" value="Concanavalin A-like lectins/glucanases"/>
    <property type="match status" value="1"/>
</dbReference>
<organism evidence="1 2">
    <name type="scientific">Rhodopirellula baltica WH47</name>
    <dbReference type="NCBI Taxonomy" id="991778"/>
    <lineage>
        <taxon>Bacteria</taxon>
        <taxon>Pseudomonadati</taxon>
        <taxon>Planctomycetota</taxon>
        <taxon>Planctomycetia</taxon>
        <taxon>Pirellulales</taxon>
        <taxon>Pirellulaceae</taxon>
        <taxon>Rhodopirellula</taxon>
    </lineage>
</organism>
<dbReference type="InterPro" id="IPR009784">
    <property type="entry name" value="DUF1349"/>
</dbReference>
<protein>
    <submittedName>
        <fullName evidence="1">Uncharacterized protein</fullName>
    </submittedName>
</protein>
<sequence>MSCDRFRCEIFVVTWIALGGGGIGCQLVADEPKRPLVAEKPEVLFVDEFDGQLSEQWNPVRPDPERFSLNRHPGKLTLVTHHGDIVGDVRKRRAPLAKNLFLIPNPAEGDGDFVVTTCVESFRPTMKYQQAGLLIYDGDDNYLKFDLESNGSTPGFKHIREQDAFRLYDTDPKIKPADRVWFRLVKRGNVYERAYSTDGKKFEVLGEAVWGDGSPLQVGIIAFNGPREADEIEASFDFFRVRKLTREEREDPAYLQRQEIAGSWNVVKTRASGEDLVEGPISEFHFDGGDVSFVIQGERTEVDFMLDIESEPNGFTMSSLTVGATDPVHGNYELNEDKLILCLSLPPGTPAPQELESSPGDGRILMTLKRSN</sequence>
<proteinExistence type="predicted"/>
<evidence type="ECO:0000313" key="1">
    <source>
        <dbReference type="EMBL" id="EGF28723.1"/>
    </source>
</evidence>
<accession>F2ANM7</accession>
<dbReference type="InterPro" id="IPR013320">
    <property type="entry name" value="ConA-like_dom_sf"/>
</dbReference>